<protein>
    <submittedName>
        <fullName evidence="2">D-alanyl-lipoteichoic acid biosynthesis protein DltD</fullName>
    </submittedName>
</protein>
<feature type="transmembrane region" description="Helical" evidence="1">
    <location>
        <begin position="23"/>
        <end position="46"/>
    </location>
</feature>
<keyword evidence="1" id="KW-1133">Transmembrane helix</keyword>
<accession>A0A7S7MAS7</accession>
<keyword evidence="1" id="KW-0812">Transmembrane</keyword>
<dbReference type="EMBL" id="CP063767">
    <property type="protein sequence ID" value="QOY61612.1"/>
    <property type="molecule type" value="Genomic_DNA"/>
</dbReference>
<dbReference type="InterPro" id="IPR023896">
    <property type="entry name" value="LTA_DltD"/>
</dbReference>
<gene>
    <name evidence="2" type="primary">dltD</name>
    <name evidence="2" type="ORF">INP52_07670</name>
</gene>
<proteinExistence type="predicted"/>
<dbReference type="PANTHER" id="PTHR40039">
    <property type="entry name" value="PROTEIN DLTD"/>
    <property type="match status" value="1"/>
</dbReference>
<dbReference type="Proteomes" id="UP000593735">
    <property type="component" value="Chromosome"/>
</dbReference>
<keyword evidence="1" id="KW-0472">Membrane</keyword>
<dbReference type="SUPFAM" id="SSF52266">
    <property type="entry name" value="SGNH hydrolase"/>
    <property type="match status" value="1"/>
</dbReference>
<name>A0A7S7MAS7_9ACTN</name>
<evidence type="ECO:0000313" key="2">
    <source>
        <dbReference type="EMBL" id="QOY61612.1"/>
    </source>
</evidence>
<organism evidence="2 3">
    <name type="scientific">Thermophilibacter immobilis</name>
    <dbReference type="NCBI Taxonomy" id="2779519"/>
    <lineage>
        <taxon>Bacteria</taxon>
        <taxon>Bacillati</taxon>
        <taxon>Actinomycetota</taxon>
        <taxon>Coriobacteriia</taxon>
        <taxon>Coriobacteriales</taxon>
        <taxon>Atopobiaceae</taxon>
        <taxon>Thermophilibacter</taxon>
    </lineage>
</organism>
<dbReference type="AlphaFoldDB" id="A0A7S7MAS7"/>
<dbReference type="InterPro" id="IPR006998">
    <property type="entry name" value="DltD"/>
</dbReference>
<reference evidence="2 3" key="1">
    <citation type="submission" date="2020-10" db="EMBL/GenBank/DDBJ databases">
        <title>Olsenella immobilis sp.nov., isolated from the mud in a fermentation cellar used for the production of Chinese strong-flavoured liquor.</title>
        <authorList>
            <person name="Lu L."/>
        </authorList>
    </citation>
    <scope>NUCLEOTIDE SEQUENCE [LARGE SCALE GENOMIC DNA]</scope>
    <source>
        <strain evidence="2 3">LZLJ-2</strain>
    </source>
</reference>
<evidence type="ECO:0000256" key="1">
    <source>
        <dbReference type="SAM" id="Phobius"/>
    </source>
</evidence>
<dbReference type="PANTHER" id="PTHR40039:SF1">
    <property type="entry name" value="PROTEIN DLTD"/>
    <property type="match status" value="1"/>
</dbReference>
<keyword evidence="3" id="KW-1185">Reference proteome</keyword>
<dbReference type="KEGG" id="tio:INP52_07670"/>
<sequence length="427" mass="46057">MRGECDAPEGPGPRGHLGPGMRLLACVAAGLVALGLGVAAFATWALPANGAADPSKLYDYVYASGKSENADFVLNNMSAEGYLCFGSSEFYISKSLVSMVPQAVFGENNTGVDMTFIGEGYDQSLWQAIAAGAYGSRVPNKKVMLIVSPQWFFRGDGEQRKFYTKFSYSLYRTLMRNPDVSDDTKAAVRARCAALGIDDATLAAGARDTPLDALNDVAYAVTDAWRLRSDLNNIVQIAPSKSLTRQAGTSTGEPDWDALLGEARSEGAAATTSNDYGIYDAFWEKNHGFDPELFQDFSEADAEYDDLALFLQVCREVGLEPLVCILPVNGAWYDVSDVTADERSAYYARVRGICDDADVAYADFSSCEYEKYFLCDTVHPGWVGWVRIEQSFYDFVNGRDDAFLGGGGYGDAEGLAAAATGAGGEPQ</sequence>
<evidence type="ECO:0000313" key="3">
    <source>
        <dbReference type="Proteomes" id="UP000593735"/>
    </source>
</evidence>
<dbReference type="Pfam" id="PF04914">
    <property type="entry name" value="DltD"/>
    <property type="match status" value="1"/>
</dbReference>
<dbReference type="NCBIfam" id="TIGR04092">
    <property type="entry name" value="LTA_DltD"/>
    <property type="match status" value="1"/>
</dbReference>